<comment type="caution">
    <text evidence="1">The sequence shown here is derived from an EMBL/GenBank/DDBJ whole genome shotgun (WGS) entry which is preliminary data.</text>
</comment>
<gene>
    <name evidence="1" type="ORF">NPX13_g10698</name>
</gene>
<proteinExistence type="predicted"/>
<dbReference type="VEuPathDB" id="FungiDB:F4678DRAFT_472918"/>
<dbReference type="Proteomes" id="UP001148614">
    <property type="component" value="Unassembled WGS sequence"/>
</dbReference>
<dbReference type="SUPFAM" id="SSF53254">
    <property type="entry name" value="Phosphoglycerate mutase-like"/>
    <property type="match status" value="1"/>
</dbReference>
<evidence type="ECO:0000313" key="1">
    <source>
        <dbReference type="EMBL" id="KAJ3554132.1"/>
    </source>
</evidence>
<reference evidence="1" key="1">
    <citation type="submission" date="2022-07" db="EMBL/GenBank/DDBJ databases">
        <title>Genome Sequence of Xylaria arbuscula.</title>
        <authorList>
            <person name="Buettner E."/>
        </authorList>
    </citation>
    <scope>NUCLEOTIDE SEQUENCE</scope>
    <source>
        <strain evidence="1">VT107</strain>
    </source>
</reference>
<dbReference type="EMBL" id="JANPWZ010003132">
    <property type="protein sequence ID" value="KAJ3554132.1"/>
    <property type="molecule type" value="Genomic_DNA"/>
</dbReference>
<keyword evidence="2" id="KW-1185">Reference proteome</keyword>
<dbReference type="InterPro" id="IPR029033">
    <property type="entry name" value="His_PPase_superfam"/>
</dbReference>
<evidence type="ECO:0000313" key="2">
    <source>
        <dbReference type="Proteomes" id="UP001148614"/>
    </source>
</evidence>
<accession>A0A9W8THN6</accession>
<sequence length="247" mass="28064">MPPIIDIIRSAETPDKTFEHDPDITSHGEYQVFLFKYSYPYHYKITHIVSSPMRRCIRTTVEAFGETLTRGKQMMLLPELQPTGASPYDTGRSPRALEALFRPCIDSSMIDSRWSDKTTGSRFAPDVALIEERARKARVFLRELAQSGPEDAHIPVITHGSFAHFLTENYAGLSLQQYTTFQDVGMRSFEFVDLLGDDRDAKMIETADSLAKSKLPRFEDLDDVEKSRLKMCAVMGVERQKTSNSQV</sequence>
<dbReference type="AlphaFoldDB" id="A0A9W8THN6"/>
<dbReference type="Pfam" id="PF00300">
    <property type="entry name" value="His_Phos_1"/>
    <property type="match status" value="1"/>
</dbReference>
<dbReference type="InterPro" id="IPR013078">
    <property type="entry name" value="His_Pase_superF_clade-1"/>
</dbReference>
<name>A0A9W8THN6_9PEZI</name>
<dbReference type="Gene3D" id="3.40.50.1240">
    <property type="entry name" value="Phosphoglycerate mutase-like"/>
    <property type="match status" value="1"/>
</dbReference>
<protein>
    <submittedName>
        <fullName evidence="1">Uncharacterized protein</fullName>
    </submittedName>
</protein>
<organism evidence="1 2">
    <name type="scientific">Xylaria arbuscula</name>
    <dbReference type="NCBI Taxonomy" id="114810"/>
    <lineage>
        <taxon>Eukaryota</taxon>
        <taxon>Fungi</taxon>
        <taxon>Dikarya</taxon>
        <taxon>Ascomycota</taxon>
        <taxon>Pezizomycotina</taxon>
        <taxon>Sordariomycetes</taxon>
        <taxon>Xylariomycetidae</taxon>
        <taxon>Xylariales</taxon>
        <taxon>Xylariaceae</taxon>
        <taxon>Xylaria</taxon>
    </lineage>
</organism>